<evidence type="ECO:0000313" key="3">
    <source>
        <dbReference type="Proteomes" id="UP000800092"/>
    </source>
</evidence>
<reference evidence="2" key="1">
    <citation type="journal article" date="2020" name="Stud. Mycol.">
        <title>101 Dothideomycetes genomes: a test case for predicting lifestyles and emergence of pathogens.</title>
        <authorList>
            <person name="Haridas S."/>
            <person name="Albert R."/>
            <person name="Binder M."/>
            <person name="Bloem J."/>
            <person name="Labutti K."/>
            <person name="Salamov A."/>
            <person name="Andreopoulos B."/>
            <person name="Baker S."/>
            <person name="Barry K."/>
            <person name="Bills G."/>
            <person name="Bluhm B."/>
            <person name="Cannon C."/>
            <person name="Castanera R."/>
            <person name="Culley D."/>
            <person name="Daum C."/>
            <person name="Ezra D."/>
            <person name="Gonzalez J."/>
            <person name="Henrissat B."/>
            <person name="Kuo A."/>
            <person name="Liang C."/>
            <person name="Lipzen A."/>
            <person name="Lutzoni F."/>
            <person name="Magnuson J."/>
            <person name="Mondo S."/>
            <person name="Nolan M."/>
            <person name="Ohm R."/>
            <person name="Pangilinan J."/>
            <person name="Park H.-J."/>
            <person name="Ramirez L."/>
            <person name="Alfaro M."/>
            <person name="Sun H."/>
            <person name="Tritt A."/>
            <person name="Yoshinaga Y."/>
            <person name="Zwiers L.-H."/>
            <person name="Turgeon B."/>
            <person name="Goodwin S."/>
            <person name="Spatafora J."/>
            <person name="Crous P."/>
            <person name="Grigoriev I."/>
        </authorList>
    </citation>
    <scope>NUCLEOTIDE SEQUENCE</scope>
    <source>
        <strain evidence="2">Tuck. ex Michener</strain>
    </source>
</reference>
<dbReference type="AlphaFoldDB" id="A0A6A6GXF4"/>
<evidence type="ECO:0008006" key="4">
    <source>
        <dbReference type="Google" id="ProtNLM"/>
    </source>
</evidence>
<feature type="compositionally biased region" description="Low complexity" evidence="1">
    <location>
        <begin position="62"/>
        <end position="73"/>
    </location>
</feature>
<feature type="compositionally biased region" description="Basic and acidic residues" evidence="1">
    <location>
        <begin position="38"/>
        <end position="47"/>
    </location>
</feature>
<dbReference type="InterPro" id="IPR007218">
    <property type="entry name" value="DNA_pol_delta_4"/>
</dbReference>
<proteinExistence type="predicted"/>
<keyword evidence="3" id="KW-1185">Reference proteome</keyword>
<dbReference type="PANTHER" id="PTHR14303">
    <property type="entry name" value="DNA POLYMERASE DELTA SUBUNIT 4"/>
    <property type="match status" value="1"/>
</dbReference>
<protein>
    <recommendedName>
        <fullName evidence="4">DNA polymerase delta subunit 4</fullName>
    </recommendedName>
</protein>
<name>A0A6A6GXF4_VIRVR</name>
<organism evidence="2 3">
    <name type="scientific">Viridothelium virens</name>
    <name type="common">Speckled blister lichen</name>
    <name type="synonym">Trypethelium virens</name>
    <dbReference type="NCBI Taxonomy" id="1048519"/>
    <lineage>
        <taxon>Eukaryota</taxon>
        <taxon>Fungi</taxon>
        <taxon>Dikarya</taxon>
        <taxon>Ascomycota</taxon>
        <taxon>Pezizomycotina</taxon>
        <taxon>Dothideomycetes</taxon>
        <taxon>Dothideomycetes incertae sedis</taxon>
        <taxon>Trypetheliales</taxon>
        <taxon>Trypetheliaceae</taxon>
        <taxon>Viridothelium</taxon>
    </lineage>
</organism>
<dbReference type="GO" id="GO:0043625">
    <property type="term" value="C:delta DNA polymerase complex"/>
    <property type="evidence" value="ECO:0007669"/>
    <property type="project" value="TreeGrafter"/>
</dbReference>
<feature type="region of interest" description="Disordered" evidence="1">
    <location>
        <begin position="1"/>
        <end position="86"/>
    </location>
</feature>
<accession>A0A6A6GXF4</accession>
<dbReference type="EMBL" id="ML991846">
    <property type="protein sequence ID" value="KAF2230160.1"/>
    <property type="molecule type" value="Genomic_DNA"/>
</dbReference>
<feature type="compositionally biased region" description="Polar residues" evidence="1">
    <location>
        <begin position="8"/>
        <end position="37"/>
    </location>
</feature>
<evidence type="ECO:0000256" key="1">
    <source>
        <dbReference type="SAM" id="MobiDB-lite"/>
    </source>
</evidence>
<sequence length="217" mass="24157">MAPKRRTSSGPVSKSSQSTLSFNNKNRITKPTNTPSSKDLRSSKPKTDPALLDSLVSDDQKASPTAPATDATSHISAQDVETSPTTAEAAILQQAEQEKARVVEAAESTPEEERARKVSDAKIKAYWREKERQSLAPRVHQEGLSLEEKVLRLWDMSGEYGPCIGIARMKRWQRAHALGLEPPVEVLAVLLKEQEKENWKAQRAHVDELMSSRFNET</sequence>
<dbReference type="Pfam" id="PF04081">
    <property type="entry name" value="DNA_pol_delta_4"/>
    <property type="match status" value="1"/>
</dbReference>
<dbReference type="Proteomes" id="UP000800092">
    <property type="component" value="Unassembled WGS sequence"/>
</dbReference>
<evidence type="ECO:0000313" key="2">
    <source>
        <dbReference type="EMBL" id="KAF2230160.1"/>
    </source>
</evidence>
<dbReference type="PANTHER" id="PTHR14303:SF0">
    <property type="entry name" value="DNA POLYMERASE DELTA SUBUNIT 4"/>
    <property type="match status" value="1"/>
</dbReference>
<dbReference type="OrthoDB" id="337486at2759"/>
<feature type="compositionally biased region" description="Polar residues" evidence="1">
    <location>
        <begin position="74"/>
        <end position="86"/>
    </location>
</feature>
<dbReference type="GO" id="GO:0003887">
    <property type="term" value="F:DNA-directed DNA polymerase activity"/>
    <property type="evidence" value="ECO:0007669"/>
    <property type="project" value="TreeGrafter"/>
</dbReference>
<dbReference type="GO" id="GO:0000731">
    <property type="term" value="P:DNA synthesis involved in DNA repair"/>
    <property type="evidence" value="ECO:0007669"/>
    <property type="project" value="InterPro"/>
</dbReference>
<gene>
    <name evidence="2" type="ORF">EV356DRAFT_349720</name>
</gene>
<dbReference type="GO" id="GO:0006261">
    <property type="term" value="P:DNA-templated DNA replication"/>
    <property type="evidence" value="ECO:0007669"/>
    <property type="project" value="TreeGrafter"/>
</dbReference>